<evidence type="ECO:0000313" key="2">
    <source>
        <dbReference type="Proteomes" id="UP001017257"/>
    </source>
</evidence>
<evidence type="ECO:0000313" key="1">
    <source>
        <dbReference type="EMBL" id="UVF21358.1"/>
    </source>
</evidence>
<protein>
    <submittedName>
        <fullName evidence="1">Uncharacterized protein</fullName>
    </submittedName>
</protein>
<proteinExistence type="predicted"/>
<gene>
    <name evidence="1" type="ORF">HPT29_009630</name>
</gene>
<keyword evidence="2" id="KW-1185">Reference proteome</keyword>
<accession>A0ABY5RWG7</accession>
<reference evidence="1" key="1">
    <citation type="submission" date="2022-08" db="EMBL/GenBank/DDBJ databases">
        <title>Microvirga terrae sp. nov., isolated from soil.</title>
        <authorList>
            <person name="Kim K.H."/>
            <person name="Seo Y.L."/>
            <person name="Kim J.M."/>
            <person name="Lee J.K."/>
            <person name="Han D.M."/>
            <person name="Jeon C.O."/>
        </authorList>
    </citation>
    <scope>NUCLEOTIDE SEQUENCE</scope>
    <source>
        <strain evidence="1">R24</strain>
    </source>
</reference>
<dbReference type="Proteomes" id="UP001017257">
    <property type="component" value="Chromosome"/>
</dbReference>
<organism evidence="1 2">
    <name type="scientific">Microvirga terrae</name>
    <dbReference type="NCBI Taxonomy" id="2740529"/>
    <lineage>
        <taxon>Bacteria</taxon>
        <taxon>Pseudomonadati</taxon>
        <taxon>Pseudomonadota</taxon>
        <taxon>Alphaproteobacteria</taxon>
        <taxon>Hyphomicrobiales</taxon>
        <taxon>Methylobacteriaceae</taxon>
        <taxon>Microvirga</taxon>
    </lineage>
</organism>
<sequence>MPFDISFQPMRVLIDGHDSHGTLVLADGQLAAVIVRLDSEHHGPEHRGLWNLEAGFGKCDVRIASPVFKTPEDAGAWVQTRLAGEAA</sequence>
<dbReference type="RefSeq" id="WP_259060529.1">
    <property type="nucleotide sequence ID" value="NZ_CP102845.1"/>
</dbReference>
<dbReference type="EMBL" id="CP102845">
    <property type="protein sequence ID" value="UVF21358.1"/>
    <property type="molecule type" value="Genomic_DNA"/>
</dbReference>
<name>A0ABY5RWG7_9HYPH</name>